<keyword evidence="1" id="KW-0175">Coiled coil</keyword>
<gene>
    <name evidence="2" type="ORF">ACFSJU_14165</name>
</gene>
<keyword evidence="3" id="KW-1185">Reference proteome</keyword>
<dbReference type="RefSeq" id="WP_255900694.1">
    <property type="nucleotide sequence ID" value="NZ_JAFMZO010000002.1"/>
</dbReference>
<comment type="caution">
    <text evidence="2">The sequence shown here is derived from an EMBL/GenBank/DDBJ whole genome shotgun (WGS) entry which is preliminary data.</text>
</comment>
<evidence type="ECO:0000256" key="1">
    <source>
        <dbReference type="SAM" id="Coils"/>
    </source>
</evidence>
<dbReference type="EMBL" id="JBHUHZ010000002">
    <property type="protein sequence ID" value="MFD2163550.1"/>
    <property type="molecule type" value="Genomic_DNA"/>
</dbReference>
<feature type="coiled-coil region" evidence="1">
    <location>
        <begin position="264"/>
        <end position="293"/>
    </location>
</feature>
<dbReference type="SUPFAM" id="SSF56300">
    <property type="entry name" value="Metallo-dependent phosphatases"/>
    <property type="match status" value="1"/>
</dbReference>
<dbReference type="InterPro" id="IPR029052">
    <property type="entry name" value="Metallo-depent_PP-like"/>
</dbReference>
<dbReference type="Proteomes" id="UP001597387">
    <property type="component" value="Unassembled WGS sequence"/>
</dbReference>
<evidence type="ECO:0000313" key="2">
    <source>
        <dbReference type="EMBL" id="MFD2163550.1"/>
    </source>
</evidence>
<reference evidence="3" key="1">
    <citation type="journal article" date="2019" name="Int. J. Syst. Evol. Microbiol.">
        <title>The Global Catalogue of Microorganisms (GCM) 10K type strain sequencing project: providing services to taxonomists for standard genome sequencing and annotation.</title>
        <authorList>
            <consortium name="The Broad Institute Genomics Platform"/>
            <consortium name="The Broad Institute Genome Sequencing Center for Infectious Disease"/>
            <person name="Wu L."/>
            <person name="Ma J."/>
        </authorList>
    </citation>
    <scope>NUCLEOTIDE SEQUENCE [LARGE SCALE GENOMIC DNA]</scope>
    <source>
        <strain evidence="3">KCTC 42217</strain>
    </source>
</reference>
<sequence length="366" mass="42482">MRQLLQRVLRKPVSKLADRYASRPDKSLVHHSLTQLYNSILNKPGEKGPLIRFSETDRFIIFSDQHKGAKNGSDDFSFAEKNYVRALSYYHNQNFSLINLGDSEELWENNIISVKKHNTASFGAEKNFLHRNAFIKIFGNHDLYWDNDPLAPVMLQSIFGRTIKIYEGAVLQTTVHGQPLNIFLTHGHQGDKQSDGNWLSKWFISTIWAPLQMYLELNLNTPAQDNNLKTTHNHFMYEWVAPQKNMLLITGHTHQPVFLSLTFLERLFSRLLKAEQSNNLAEIEEIKAQIKLRKIKHESTTDFSAYEPTYFNTGCCCFNDGDITGIEISEGYIRLIKWEYNDKEQSERFVLEETKLDNLIKNFVTS</sequence>
<organism evidence="2 3">
    <name type="scientific">Paradesertivirga mongoliensis</name>
    <dbReference type="NCBI Taxonomy" id="2100740"/>
    <lineage>
        <taxon>Bacteria</taxon>
        <taxon>Pseudomonadati</taxon>
        <taxon>Bacteroidota</taxon>
        <taxon>Sphingobacteriia</taxon>
        <taxon>Sphingobacteriales</taxon>
        <taxon>Sphingobacteriaceae</taxon>
        <taxon>Paradesertivirga</taxon>
    </lineage>
</organism>
<name>A0ABW4ZNN4_9SPHI</name>
<protein>
    <submittedName>
        <fullName evidence="2">Metallophosphoesterase</fullName>
    </submittedName>
</protein>
<dbReference type="Gene3D" id="3.60.21.10">
    <property type="match status" value="1"/>
</dbReference>
<proteinExistence type="predicted"/>
<evidence type="ECO:0000313" key="3">
    <source>
        <dbReference type="Proteomes" id="UP001597387"/>
    </source>
</evidence>
<accession>A0ABW4ZNN4</accession>